<gene>
    <name evidence="2" type="ORF">GEAMG1_1400</name>
</gene>
<accession>A0ABM9DA45</accession>
<sequence length="118" mass="12408">MSDLTVSHTFGNDGQILVTIGGRLAIDTVAGFRAFLTEQLPQAATVKLDAASLEEIDLCGIQLICSACHTALCAGKMFAFSGGIPACVQTTISSLGLQGYDVCKYNSDITCIWCRGVN</sequence>
<dbReference type="InterPro" id="IPR036513">
    <property type="entry name" value="STAS_dom_sf"/>
</dbReference>
<dbReference type="Gene3D" id="3.30.750.24">
    <property type="entry name" value="STAS domain"/>
    <property type="match status" value="1"/>
</dbReference>
<evidence type="ECO:0000313" key="2">
    <source>
        <dbReference type="EMBL" id="CAH2031230.1"/>
    </source>
</evidence>
<protein>
    <submittedName>
        <fullName evidence="2">Anti-anti-sigma factor</fullName>
    </submittedName>
</protein>
<dbReference type="Pfam" id="PF13466">
    <property type="entry name" value="STAS_2"/>
    <property type="match status" value="1"/>
</dbReference>
<name>A0ABM9DA45_9BACT</name>
<dbReference type="RefSeq" id="WP_305732066.1">
    <property type="nucleotide sequence ID" value="NZ_OW150024.1"/>
</dbReference>
<dbReference type="InterPro" id="IPR058548">
    <property type="entry name" value="MlaB-like_STAS"/>
</dbReference>
<dbReference type="Proteomes" id="UP001295463">
    <property type="component" value="Chromosome"/>
</dbReference>
<keyword evidence="3" id="KW-1185">Reference proteome</keyword>
<evidence type="ECO:0000313" key="3">
    <source>
        <dbReference type="Proteomes" id="UP001295463"/>
    </source>
</evidence>
<organism evidence="2 3">
    <name type="scientific">Trichlorobacter ammonificans</name>
    <dbReference type="NCBI Taxonomy" id="2916410"/>
    <lineage>
        <taxon>Bacteria</taxon>
        <taxon>Pseudomonadati</taxon>
        <taxon>Thermodesulfobacteriota</taxon>
        <taxon>Desulfuromonadia</taxon>
        <taxon>Geobacterales</taxon>
        <taxon>Geobacteraceae</taxon>
        <taxon>Trichlorobacter</taxon>
    </lineage>
</organism>
<dbReference type="SUPFAM" id="SSF52091">
    <property type="entry name" value="SpoIIaa-like"/>
    <property type="match status" value="1"/>
</dbReference>
<feature type="domain" description="MlaB-like STAS" evidence="1">
    <location>
        <begin position="18"/>
        <end position="98"/>
    </location>
</feature>
<evidence type="ECO:0000259" key="1">
    <source>
        <dbReference type="Pfam" id="PF13466"/>
    </source>
</evidence>
<proteinExistence type="predicted"/>
<reference evidence="2 3" key="1">
    <citation type="submission" date="2022-03" db="EMBL/GenBank/DDBJ databases">
        <authorList>
            <person name="Koch H."/>
        </authorList>
    </citation>
    <scope>NUCLEOTIDE SEQUENCE [LARGE SCALE GENOMIC DNA]</scope>
    <source>
        <strain evidence="2 3">G1</strain>
    </source>
</reference>
<dbReference type="EMBL" id="OW150024">
    <property type="protein sequence ID" value="CAH2031230.1"/>
    <property type="molecule type" value="Genomic_DNA"/>
</dbReference>